<dbReference type="InterPro" id="IPR032816">
    <property type="entry name" value="VTT_dom"/>
</dbReference>
<feature type="transmembrane region" description="Helical" evidence="1">
    <location>
        <begin position="134"/>
        <end position="157"/>
    </location>
</feature>
<dbReference type="RefSeq" id="WP_080522831.1">
    <property type="nucleotide sequence ID" value="NZ_LPUF01000001.1"/>
</dbReference>
<feature type="transmembrane region" description="Helical" evidence="1">
    <location>
        <begin position="169"/>
        <end position="191"/>
    </location>
</feature>
<dbReference type="OrthoDB" id="9810270at2"/>
<name>A0A1V8M9L6_9GAMM</name>
<evidence type="ECO:0000259" key="2">
    <source>
        <dbReference type="Pfam" id="PF09335"/>
    </source>
</evidence>
<dbReference type="GO" id="GO:0005886">
    <property type="term" value="C:plasma membrane"/>
    <property type="evidence" value="ECO:0007669"/>
    <property type="project" value="TreeGrafter"/>
</dbReference>
<comment type="caution">
    <text evidence="3">The sequence shown here is derived from an EMBL/GenBank/DDBJ whole genome shotgun (WGS) entry which is preliminary data.</text>
</comment>
<gene>
    <name evidence="3" type="ORF">AU255_10445</name>
</gene>
<keyword evidence="1" id="KW-0812">Transmembrane</keyword>
<keyword evidence="4" id="KW-1185">Reference proteome</keyword>
<feature type="domain" description="VTT" evidence="2">
    <location>
        <begin position="53"/>
        <end position="154"/>
    </location>
</feature>
<dbReference type="Proteomes" id="UP000191980">
    <property type="component" value="Unassembled WGS sequence"/>
</dbReference>
<evidence type="ECO:0000313" key="4">
    <source>
        <dbReference type="Proteomes" id="UP000191980"/>
    </source>
</evidence>
<reference evidence="3 4" key="1">
    <citation type="submission" date="2015-12" db="EMBL/GenBank/DDBJ databases">
        <authorList>
            <person name="Shamseldin A."/>
            <person name="Moawad H."/>
            <person name="Abd El-Rahim W.M."/>
            <person name="Sadowsky M.J."/>
        </authorList>
    </citation>
    <scope>NUCLEOTIDE SEQUENCE [LARGE SCALE GENOMIC DNA]</scope>
    <source>
        <strain evidence="3 4">WF1</strain>
    </source>
</reference>
<proteinExistence type="predicted"/>
<evidence type="ECO:0000313" key="3">
    <source>
        <dbReference type="EMBL" id="OQK18226.1"/>
    </source>
</evidence>
<feature type="transmembrane region" description="Helical" evidence="1">
    <location>
        <begin position="104"/>
        <end position="122"/>
    </location>
</feature>
<protein>
    <recommendedName>
        <fullName evidence="2">VTT domain-containing protein</fullName>
    </recommendedName>
</protein>
<keyword evidence="1" id="KW-0472">Membrane</keyword>
<dbReference type="EMBL" id="LPUF01000001">
    <property type="protein sequence ID" value="OQK18226.1"/>
    <property type="molecule type" value="Genomic_DNA"/>
</dbReference>
<dbReference type="PANTHER" id="PTHR42709:SF11">
    <property type="entry name" value="DEDA FAMILY PROTEIN"/>
    <property type="match status" value="1"/>
</dbReference>
<keyword evidence="1" id="KW-1133">Transmembrane helix</keyword>
<dbReference type="Pfam" id="PF09335">
    <property type="entry name" value="VTT_dom"/>
    <property type="match status" value="1"/>
</dbReference>
<accession>A0A1V8M9L6</accession>
<evidence type="ECO:0000256" key="1">
    <source>
        <dbReference type="SAM" id="Phobius"/>
    </source>
</evidence>
<feature type="transmembrane region" description="Helical" evidence="1">
    <location>
        <begin position="55"/>
        <end position="78"/>
    </location>
</feature>
<dbReference type="PANTHER" id="PTHR42709">
    <property type="entry name" value="ALKALINE PHOSPHATASE LIKE PROTEIN"/>
    <property type="match status" value="1"/>
</dbReference>
<dbReference type="AlphaFoldDB" id="A0A1V8M9L6"/>
<organism evidence="3 4">
    <name type="scientific">Methyloprofundus sedimenti</name>
    <dbReference type="NCBI Taxonomy" id="1420851"/>
    <lineage>
        <taxon>Bacteria</taxon>
        <taxon>Pseudomonadati</taxon>
        <taxon>Pseudomonadota</taxon>
        <taxon>Gammaproteobacteria</taxon>
        <taxon>Methylococcales</taxon>
        <taxon>Methylococcaceae</taxon>
        <taxon>Methyloprofundus</taxon>
    </lineage>
</organism>
<dbReference type="InterPro" id="IPR051311">
    <property type="entry name" value="DedA_domain"/>
</dbReference>
<sequence length="194" mass="21787">MFQKLYDQAILWSKHRHATKYLAALSFAESSFFPVPPDVMLAPMVLAQRDKALRLALITTIASVIGGMLGYSIGFFAFDLIQPWLEGSHYWTKYQLAEQWFKDWGFWAVFVAGFSPIPYKVFTIAAGALSMMFLPFVLASFIGRGGRFFLIALLLAWGGERFANKLRQYINIIGWGVVVLVVVGVGVYKFLAPA</sequence>